<name>Q8DQ39_STRR6</name>
<keyword evidence="1" id="KW-0479">Metal-binding</keyword>
<keyword evidence="7" id="KW-0456">Lyase</keyword>
<dbReference type="GO" id="GO:0046872">
    <property type="term" value="F:metal ion binding"/>
    <property type="evidence" value="ECO:0007669"/>
    <property type="project" value="UniProtKB-KW"/>
</dbReference>
<evidence type="ECO:0000313" key="8">
    <source>
        <dbReference type="Proteomes" id="UP000000586"/>
    </source>
</evidence>
<dbReference type="AlphaFoldDB" id="Q8DQ39"/>
<accession>Q8DQ39</accession>
<dbReference type="PROSITE" id="PS00934">
    <property type="entry name" value="GLYOXALASE_I_1"/>
    <property type="match status" value="1"/>
</dbReference>
<evidence type="ECO:0000256" key="1">
    <source>
        <dbReference type="ARBA" id="ARBA00022723"/>
    </source>
</evidence>
<evidence type="ECO:0000256" key="5">
    <source>
        <dbReference type="ARBA" id="ARBA00033298"/>
    </source>
</evidence>
<dbReference type="Gene3D" id="3.10.180.10">
    <property type="entry name" value="2,3-Dihydroxybiphenyl 1,2-Dioxygenase, domain 1"/>
    <property type="match status" value="1"/>
</dbReference>
<dbReference type="STRING" id="171101.spr0864"/>
<dbReference type="Proteomes" id="UP000000586">
    <property type="component" value="Chromosome"/>
</dbReference>
<dbReference type="HOGENOM" id="CLU_046006_8_4_9"/>
<dbReference type="eggNOG" id="COG0346">
    <property type="taxonomic scope" value="Bacteria"/>
</dbReference>
<organism evidence="7 8">
    <name type="scientific">Streptococcus pneumoniae (strain ATCC BAA-255 / R6)</name>
    <dbReference type="NCBI Taxonomy" id="171101"/>
    <lineage>
        <taxon>Bacteria</taxon>
        <taxon>Bacillati</taxon>
        <taxon>Bacillota</taxon>
        <taxon>Bacilli</taxon>
        <taxon>Lactobacillales</taxon>
        <taxon>Streptococcaceae</taxon>
        <taxon>Streptococcus</taxon>
    </lineage>
</organism>
<keyword evidence="8" id="KW-1185">Reference proteome</keyword>
<dbReference type="EMBL" id="AE007317">
    <property type="protein sequence ID" value="AAK99668.1"/>
    <property type="molecule type" value="Genomic_DNA"/>
</dbReference>
<evidence type="ECO:0000256" key="2">
    <source>
        <dbReference type="ARBA" id="ARBA00030291"/>
    </source>
</evidence>
<evidence type="ECO:0000256" key="3">
    <source>
        <dbReference type="ARBA" id="ARBA00030892"/>
    </source>
</evidence>
<sequence length="143" mass="16513">MRLEQDCPVFLKIKEKDMASKMLHTCLRVENLEKSIAFYQDAFGFKELRRRDFPDHAFTIVYLGLEGDDYELELTYNYDHGPYVVGDGFAHIALSTPDLEALHQEHSAKGYEVTEPNGLPGTTPNYYFVKDPDGYKVEVIREK</sequence>
<dbReference type="InterPro" id="IPR029068">
    <property type="entry name" value="Glyas_Bleomycin-R_OHBP_Dase"/>
</dbReference>
<dbReference type="KEGG" id="spr:spr0864"/>
<feature type="domain" description="VOC" evidence="6">
    <location>
        <begin position="21"/>
        <end position="142"/>
    </location>
</feature>
<dbReference type="PIR" id="H97979">
    <property type="entry name" value="H97979"/>
</dbReference>
<dbReference type="GO" id="GO:0004462">
    <property type="term" value="F:lactoylglutathione lyase activity"/>
    <property type="evidence" value="ECO:0007669"/>
    <property type="project" value="InterPro"/>
</dbReference>
<gene>
    <name evidence="7" type="primary">lguL</name>
    <name evidence="7" type="ordered locus">spr0864</name>
</gene>
<dbReference type="InterPro" id="IPR004360">
    <property type="entry name" value="Glyas_Fos-R_dOase_dom"/>
</dbReference>
<dbReference type="InterPro" id="IPR037523">
    <property type="entry name" value="VOC_core"/>
</dbReference>
<protein>
    <recommendedName>
        <fullName evidence="3">Aldoketomutase</fullName>
    </recommendedName>
    <alternativeName>
        <fullName evidence="2">Ketone-aldehyde mutase</fullName>
    </alternativeName>
    <alternativeName>
        <fullName evidence="4">Methylglyoxalase</fullName>
    </alternativeName>
    <alternativeName>
        <fullName evidence="5">S-D-lactoylglutathione methylglyoxal lyase</fullName>
    </alternativeName>
</protein>
<evidence type="ECO:0000259" key="6">
    <source>
        <dbReference type="PROSITE" id="PS51819"/>
    </source>
</evidence>
<reference evidence="7 8" key="1">
    <citation type="journal article" date="2001" name="J. Bacteriol.">
        <title>Genome of the bacterium Streptococcus pneumoniae strain R6.</title>
        <authorList>
            <person name="Hoskins J.A."/>
            <person name="Alborn W.Jr."/>
            <person name="Arnold J."/>
            <person name="Blaszczak L."/>
            <person name="Burgett S."/>
            <person name="DeHoff B.S."/>
            <person name="Estrem S."/>
            <person name="Fritz L."/>
            <person name="Fu D.-J."/>
            <person name="Fuller W."/>
            <person name="Geringer C."/>
            <person name="Gilmour R."/>
            <person name="Glass J.S."/>
            <person name="Khoja H."/>
            <person name="Kraft A."/>
            <person name="LaGace R."/>
            <person name="LeBlanc D.J."/>
            <person name="Lee L.N."/>
            <person name="Lefkowitz E.J."/>
            <person name="Lu J."/>
            <person name="Matsushima P."/>
            <person name="McAhren S."/>
            <person name="McHenney M."/>
            <person name="McLeaster K."/>
            <person name="Mundy C."/>
            <person name="Nicas T.I."/>
            <person name="Norris F.H."/>
            <person name="O'Gara M."/>
            <person name="Peery R."/>
            <person name="Robertson G.T."/>
            <person name="Rockey P."/>
            <person name="Sun P.-M."/>
            <person name="Winkler M.E."/>
            <person name="Yang Y."/>
            <person name="Young-Bellido M."/>
            <person name="Zhao G."/>
            <person name="Zook C."/>
            <person name="Baltz R.H."/>
            <person name="Jaskunas S.Richard."/>
            <person name="Rosteck P.R.Jr."/>
            <person name="Skatrud P.L."/>
            <person name="Glass J.I."/>
        </authorList>
    </citation>
    <scope>NUCLEOTIDE SEQUENCE [LARGE SCALE GENOMIC DNA]</scope>
    <source>
        <strain evidence="8">ATCC BAA-255 / R6</strain>
    </source>
</reference>
<dbReference type="SUPFAM" id="SSF54593">
    <property type="entry name" value="Glyoxalase/Bleomycin resistance protein/Dihydroxybiphenyl dioxygenase"/>
    <property type="match status" value="1"/>
</dbReference>
<dbReference type="PATRIC" id="fig|171101.6.peg.952"/>
<dbReference type="PANTHER" id="PTHR46036:SF5">
    <property type="entry name" value="LACTOYLGLUTATHIONE LYASE"/>
    <property type="match status" value="1"/>
</dbReference>
<dbReference type="InterPro" id="IPR018146">
    <property type="entry name" value="Glyoxalase_1_CS"/>
</dbReference>
<evidence type="ECO:0000313" key="7">
    <source>
        <dbReference type="EMBL" id="AAK99668.1"/>
    </source>
</evidence>
<evidence type="ECO:0000256" key="4">
    <source>
        <dbReference type="ARBA" id="ARBA00032460"/>
    </source>
</evidence>
<dbReference type="PROSITE" id="PS51819">
    <property type="entry name" value="VOC"/>
    <property type="match status" value="1"/>
</dbReference>
<dbReference type="Pfam" id="PF00903">
    <property type="entry name" value="Glyoxalase"/>
    <property type="match status" value="1"/>
</dbReference>
<dbReference type="PANTHER" id="PTHR46036">
    <property type="entry name" value="LACTOYLGLUTATHIONE LYASE"/>
    <property type="match status" value="1"/>
</dbReference>
<proteinExistence type="predicted"/>